<evidence type="ECO:0000313" key="7">
    <source>
        <dbReference type="Proteomes" id="UP001153292"/>
    </source>
</evidence>
<feature type="domain" description="SCP" evidence="5">
    <location>
        <begin position="60"/>
        <end position="235"/>
    </location>
</feature>
<keyword evidence="7" id="KW-1185">Reference proteome</keyword>
<protein>
    <recommendedName>
        <fullName evidence="5">SCP domain-containing protein</fullName>
    </recommendedName>
</protein>
<dbReference type="SMART" id="SM00198">
    <property type="entry name" value="SCP"/>
    <property type="match status" value="1"/>
</dbReference>
<organism evidence="6 7">
    <name type="scientific">Chilo suppressalis</name>
    <name type="common">Asiatic rice borer moth</name>
    <dbReference type="NCBI Taxonomy" id="168631"/>
    <lineage>
        <taxon>Eukaryota</taxon>
        <taxon>Metazoa</taxon>
        <taxon>Ecdysozoa</taxon>
        <taxon>Arthropoda</taxon>
        <taxon>Hexapoda</taxon>
        <taxon>Insecta</taxon>
        <taxon>Pterygota</taxon>
        <taxon>Neoptera</taxon>
        <taxon>Endopterygota</taxon>
        <taxon>Lepidoptera</taxon>
        <taxon>Glossata</taxon>
        <taxon>Ditrysia</taxon>
        <taxon>Pyraloidea</taxon>
        <taxon>Crambidae</taxon>
        <taxon>Crambinae</taxon>
        <taxon>Chilo</taxon>
    </lineage>
</organism>
<dbReference type="PRINTS" id="PR00837">
    <property type="entry name" value="V5TPXLIKE"/>
</dbReference>
<keyword evidence="4" id="KW-0732">Signal</keyword>
<dbReference type="Proteomes" id="UP001153292">
    <property type="component" value="Chromosome 8"/>
</dbReference>
<evidence type="ECO:0000313" key="6">
    <source>
        <dbReference type="EMBL" id="CAH0407353.1"/>
    </source>
</evidence>
<dbReference type="PANTHER" id="PTHR10334">
    <property type="entry name" value="CYSTEINE-RICH SECRETORY PROTEIN-RELATED"/>
    <property type="match status" value="1"/>
</dbReference>
<reference evidence="6" key="1">
    <citation type="submission" date="2021-12" db="EMBL/GenBank/DDBJ databases">
        <authorList>
            <person name="King R."/>
        </authorList>
    </citation>
    <scope>NUCLEOTIDE SEQUENCE</scope>
</reference>
<feature type="chain" id="PRO_5047319816" description="SCP domain-containing protein" evidence="4">
    <location>
        <begin position="21"/>
        <end position="585"/>
    </location>
</feature>
<feature type="signal peptide" evidence="4">
    <location>
        <begin position="1"/>
        <end position="20"/>
    </location>
</feature>
<accession>A0ABN8BD16</accession>
<dbReference type="Gene3D" id="3.40.33.10">
    <property type="entry name" value="CAP"/>
    <property type="match status" value="1"/>
</dbReference>
<dbReference type="InterPro" id="IPR001283">
    <property type="entry name" value="CRISP-related"/>
</dbReference>
<dbReference type="SUPFAM" id="SSF55797">
    <property type="entry name" value="PR-1-like"/>
    <property type="match status" value="1"/>
</dbReference>
<dbReference type="CDD" id="cd05380">
    <property type="entry name" value="CAP_euk"/>
    <property type="match status" value="1"/>
</dbReference>
<comment type="subcellular location">
    <subcellularLocation>
        <location evidence="1">Secreted</location>
    </subcellularLocation>
</comment>
<evidence type="ECO:0000259" key="5">
    <source>
        <dbReference type="SMART" id="SM00198"/>
    </source>
</evidence>
<feature type="region of interest" description="Disordered" evidence="3">
    <location>
        <begin position="274"/>
        <end position="295"/>
    </location>
</feature>
<name>A0ABN8BD16_CHISP</name>
<evidence type="ECO:0000256" key="2">
    <source>
        <dbReference type="ARBA" id="ARBA00022525"/>
    </source>
</evidence>
<feature type="compositionally biased region" description="Low complexity" evidence="3">
    <location>
        <begin position="282"/>
        <end position="294"/>
    </location>
</feature>
<keyword evidence="2" id="KW-0964">Secreted</keyword>
<gene>
    <name evidence="6" type="ORF">CHILSU_LOCUS10752</name>
</gene>
<dbReference type="InterPro" id="IPR035940">
    <property type="entry name" value="CAP_sf"/>
</dbReference>
<dbReference type="EMBL" id="OU963901">
    <property type="protein sequence ID" value="CAH0407353.1"/>
    <property type="molecule type" value="Genomic_DNA"/>
</dbReference>
<dbReference type="InterPro" id="IPR014044">
    <property type="entry name" value="CAP_dom"/>
</dbReference>
<sequence length="585" mass="66698">MLIHIYTGFNCFFLIKLTFALNYCGSNVCNNTKQHTLCKYQSPEPASHCIDYEKTIRTHQDRTALLNKINERRNRIASGDVHSYASADNMLKLEWNEELEKFAQRWADQCVKQTYNWDQEDTCRDLGYLSVGQNIATVYGESPGLSPLSMVDVWYTELLNANASLISRYKPFSFRLSDSAFSRYHYFTQLVWARSSEVGCGGVKFKELLEGDRSNKNRTVNRLVCNFAARGNIAGEAVYSTGPPCSRCPIGSTCDTEYKALCGLTHHKTKPEESVLMGNKPTTNTHSENTTDTENINDDDNITFDYISQYFDFTRQLLTTPSTRSSSSCKDLAVDEFIELLRKKLSSDSLLKELLLSTKNMQNGNNDFTFTDPNVAVFVSKIYSKKMPTTTTKLPEQEYVNSTILVDLVEAVIFRSGERNTPTQQLEELKQPAMDVSPVKIQAELAEIKLNHDFTGHYFFPEDITEESNTETVDLYDNTPNIPASDIVLEIENLKRTERTKNFLDDIIESDVTESQLERRKRGVGDVPKNKYRWEYSVKSGQPPHSLNTDHQKIVIKYGDLSKKLAADLKILKLNEIFHCSYNNT</sequence>
<proteinExistence type="predicted"/>
<evidence type="ECO:0000256" key="3">
    <source>
        <dbReference type="SAM" id="MobiDB-lite"/>
    </source>
</evidence>
<dbReference type="Pfam" id="PF00188">
    <property type="entry name" value="CAP"/>
    <property type="match status" value="1"/>
</dbReference>
<evidence type="ECO:0000256" key="4">
    <source>
        <dbReference type="SAM" id="SignalP"/>
    </source>
</evidence>
<evidence type="ECO:0000256" key="1">
    <source>
        <dbReference type="ARBA" id="ARBA00004613"/>
    </source>
</evidence>